<feature type="compositionally biased region" description="Polar residues" evidence="1">
    <location>
        <begin position="52"/>
        <end position="62"/>
    </location>
</feature>
<dbReference type="OrthoDB" id="8249012at2759"/>
<dbReference type="AlphaFoldDB" id="A0A0D0VS25"/>
<evidence type="ECO:0000256" key="1">
    <source>
        <dbReference type="SAM" id="MobiDB-lite"/>
    </source>
</evidence>
<dbReference type="PANTHER" id="PTHR30613">
    <property type="entry name" value="UNCHARACTERIZED PROTEIN YBIU-RELATED"/>
    <property type="match status" value="1"/>
</dbReference>
<dbReference type="Pfam" id="PF07350">
    <property type="entry name" value="Gig2-like"/>
    <property type="match status" value="1"/>
</dbReference>
<accession>A0A0D0VS25</accession>
<evidence type="ECO:0000313" key="2">
    <source>
        <dbReference type="EMBL" id="KIR48105.1"/>
    </source>
</evidence>
<dbReference type="EMBL" id="KN847978">
    <property type="protein sequence ID" value="KIR48105.1"/>
    <property type="molecule type" value="Genomic_DNA"/>
</dbReference>
<evidence type="ECO:0008006" key="3">
    <source>
        <dbReference type="Google" id="ProtNLM"/>
    </source>
</evidence>
<dbReference type="InterPro" id="IPR010856">
    <property type="entry name" value="Gig2-like"/>
</dbReference>
<reference evidence="2" key="1">
    <citation type="submission" date="2015-01" db="EMBL/GenBank/DDBJ databases">
        <title>The Genome Sequence of Cryptococcus gattii CA1280.</title>
        <authorList>
            <consortium name="The Broad Institute Genomics Platform"/>
            <person name="Cuomo C."/>
            <person name="Litvintseva A."/>
            <person name="Chen Y."/>
            <person name="Heitman J."/>
            <person name="Sun S."/>
            <person name="Springer D."/>
            <person name="Dromer F."/>
            <person name="Young S."/>
            <person name="Zeng Q."/>
            <person name="Gargeya S."/>
            <person name="Abouelleil A."/>
            <person name="Alvarado L."/>
            <person name="Chapman S.B."/>
            <person name="Gainer-Dewar J."/>
            <person name="Goldberg J."/>
            <person name="Griggs A."/>
            <person name="Gujja S."/>
            <person name="Hansen M."/>
            <person name="Howarth C."/>
            <person name="Imamovic A."/>
            <person name="Larimer J."/>
            <person name="Murphy C."/>
            <person name="Naylor J."/>
            <person name="Pearson M."/>
            <person name="Priest M."/>
            <person name="Roberts A."/>
            <person name="Saif S."/>
            <person name="Shea T."/>
            <person name="Sykes S."/>
            <person name="Wortman J."/>
            <person name="Nusbaum C."/>
            <person name="Birren B."/>
        </authorList>
    </citation>
    <scope>NUCLEOTIDE SEQUENCE [LARGE SCALE GENOMIC DNA]</scope>
    <source>
        <strain evidence="2">CA1280</strain>
    </source>
</reference>
<feature type="region of interest" description="Disordered" evidence="1">
    <location>
        <begin position="25"/>
        <end position="68"/>
    </location>
</feature>
<proteinExistence type="predicted"/>
<dbReference type="SUPFAM" id="SSF51197">
    <property type="entry name" value="Clavaminate synthase-like"/>
    <property type="match status" value="1"/>
</dbReference>
<gene>
    <name evidence="2" type="ORF">I312_02621</name>
</gene>
<organism evidence="2">
    <name type="scientific">Cryptococcus bacillisporus CA1280</name>
    <dbReference type="NCBI Taxonomy" id="1296109"/>
    <lineage>
        <taxon>Eukaryota</taxon>
        <taxon>Fungi</taxon>
        <taxon>Dikarya</taxon>
        <taxon>Basidiomycota</taxon>
        <taxon>Agaricomycotina</taxon>
        <taxon>Tremellomycetes</taxon>
        <taxon>Tremellales</taxon>
        <taxon>Cryptococcaceae</taxon>
        <taxon>Cryptococcus</taxon>
        <taxon>Cryptococcus gattii species complex</taxon>
    </lineage>
</organism>
<dbReference type="HOGENOM" id="CLU_011148_0_0_1"/>
<name>A0A0D0VS25_CRYGA</name>
<dbReference type="InterPro" id="IPR027443">
    <property type="entry name" value="IPNS-like_sf"/>
</dbReference>
<dbReference type="Gene3D" id="2.60.120.330">
    <property type="entry name" value="B-lactam Antibiotic, Isopenicillin N Synthase, Chain"/>
    <property type="match status" value="1"/>
</dbReference>
<protein>
    <recommendedName>
        <fullName evidence="3">DUF1479 domain protein</fullName>
    </recommendedName>
</protein>
<sequence length="510" mass="57448">MLRTSGSTSKVFLFRLGCRHMQTQAATGHAHNLPSPSMVGSKSPRKEREEGNISSVFSSLSGETEKPLPPRFAELKRTIIGEESNQRRLIAGWERLTKRLRDAAQEIERQQQDSIPQTSYDEFVNGGNADLLKRIKASGSVIVRGVVDEQTALKWLEDVKVYIGKNPSVKGFPENDKQVFELYWSKTQLAARSHPRSMAIQRALLSLFSHHPNAPVSLHTPVTYVDRLRIRHPGDAQFALGPHADGGSVERWEDETYRKVYQSCLEGRWEGFDAWTIGERALANQNMYDGPGACGVFRAFQGWTSMSDTGPSEGTLRVYPLLKELTAYTMMRPLFREKQSRATLSRDEYLSPANWELDFETSRFPNSPLARCQEYNDETHPHLELERTMVSIPRVKPGDQAWWHGDMIHAVESVHQGKGPSAVLYIPAVPLTPRNAEYVRDQRSQFMQGRPAPDFPGGVGESSFIGRGTPEDIKSSDGRQAMGLEPFEVREQLAPGERQVRKQANEILGF</sequence>
<dbReference type="PANTHER" id="PTHR30613:SF1">
    <property type="entry name" value="DUF1479 DOMAIN PROTEIN (AFU_ORTHOLOGUE AFUA_5G09280)"/>
    <property type="match status" value="1"/>
</dbReference>